<dbReference type="AlphaFoldDB" id="J7S3U2"/>
<dbReference type="PANTHER" id="PTHR24216">
    <property type="entry name" value="PAXILLIN-RELATED"/>
    <property type="match status" value="1"/>
</dbReference>
<evidence type="ECO:0000256" key="3">
    <source>
        <dbReference type="PROSITE-ProRule" id="PRU00125"/>
    </source>
</evidence>
<keyword evidence="3" id="KW-0440">LIM domain</keyword>
<evidence type="ECO:0000256" key="2">
    <source>
        <dbReference type="ARBA" id="ARBA00022833"/>
    </source>
</evidence>
<evidence type="ECO:0000256" key="1">
    <source>
        <dbReference type="ARBA" id="ARBA00022723"/>
    </source>
</evidence>
<dbReference type="Proteomes" id="UP000006310">
    <property type="component" value="Chromosome 12"/>
</dbReference>
<sequence length="540" mass="59116">MYGSPFPSLNSKVRYMTTLERAGFDVNYSKNDNSDRSSRLPSSTPLRTARSTPSLRPRAEVTPTLHIQQPLPQITTSSPPVSVAGRSRVPESAPTTPTVSPHGFAKFNQTAPLDSATPSKVMGGAKQSQSTYYLSPQLSGFAPLFHEDKSWRPQEKSTSNATSFFNFEANDTGDAENVAEDLKAVDMTAAFSYGNDRGGEHEMQSPARTFLPLQKNVEEPVDDASFLNDEEITRIETPLSTDCVAADICVGPNMKVLSGISDARGDFSADEPDLIPEIKWVQENDGADAVVDGLHLHPNESLEQLVKDGGREVSAARMASGDAVAQDEEIQVPNKRLEQLIAHLDDSLPSDSGSEQLRHAGNRWERSSHYLSALPEQAGPGLVHPRGEGPCRGCHMPVEGKRVTASELSGQWHRRCFHCAECDLQFDKHHACYVIADTPYCQEHYHERNGSICKLCGGFIEGDCLENDRAERFHPGCLVCVVCHEQISSDYLLINGDVPLCGAHDLDQLAADGLFEFDHGPSDAHSTHTVEKRRTRLIAG</sequence>
<name>J7S3U2_HUIN7</name>
<dbReference type="SMART" id="SM00132">
    <property type="entry name" value="LIM"/>
    <property type="match status" value="2"/>
</dbReference>
<dbReference type="SUPFAM" id="SSF57716">
    <property type="entry name" value="Glucocorticoid receptor-like (DNA-binding domain)"/>
    <property type="match status" value="1"/>
</dbReference>
<dbReference type="EMBL" id="HE978325">
    <property type="protein sequence ID" value="CCK72822.1"/>
    <property type="molecule type" value="Genomic_DNA"/>
</dbReference>
<feature type="domain" description="LIM zinc-binding" evidence="5">
    <location>
        <begin position="389"/>
        <end position="451"/>
    </location>
</feature>
<dbReference type="PANTHER" id="PTHR24216:SF65">
    <property type="entry name" value="PAXILLIN-LIKE PROTEIN 1"/>
    <property type="match status" value="1"/>
</dbReference>
<dbReference type="eggNOG" id="KOG1703">
    <property type="taxonomic scope" value="Eukaryota"/>
</dbReference>
<dbReference type="InterPro" id="IPR001781">
    <property type="entry name" value="Znf_LIM"/>
</dbReference>
<feature type="compositionally biased region" description="Polar residues" evidence="4">
    <location>
        <begin position="65"/>
        <end position="80"/>
    </location>
</feature>
<dbReference type="KEGG" id="kng:KNAG_0L02040"/>
<dbReference type="HOGENOM" id="CLU_504393_0_0_1"/>
<dbReference type="GO" id="GO:0046872">
    <property type="term" value="F:metal ion binding"/>
    <property type="evidence" value="ECO:0007669"/>
    <property type="project" value="UniProtKB-KW"/>
</dbReference>
<dbReference type="RefSeq" id="XP_022467066.1">
    <property type="nucleotide sequence ID" value="XM_022610807.1"/>
</dbReference>
<reference evidence="6 7" key="1">
    <citation type="journal article" date="2011" name="Proc. Natl. Acad. Sci. U.S.A.">
        <title>Evolutionary erosion of yeast sex chromosomes by mating-type switching accidents.</title>
        <authorList>
            <person name="Gordon J.L."/>
            <person name="Armisen D."/>
            <person name="Proux-Wera E."/>
            <person name="Oheigeartaigh S.S."/>
            <person name="Byrne K.P."/>
            <person name="Wolfe K.H."/>
        </authorList>
    </citation>
    <scope>NUCLEOTIDE SEQUENCE [LARGE SCALE GENOMIC DNA]</scope>
    <source>
        <strain evidence="7">ATCC MYA-139 / BCRC 22969 / CBS 8797 / CCRC 22969 / KCTC 17520 / NBRC 10181 / NCYC 3082</strain>
    </source>
</reference>
<evidence type="ECO:0000259" key="5">
    <source>
        <dbReference type="PROSITE" id="PS50023"/>
    </source>
</evidence>
<dbReference type="Gene3D" id="2.10.110.10">
    <property type="entry name" value="Cysteine Rich Protein"/>
    <property type="match status" value="2"/>
</dbReference>
<proteinExistence type="predicted"/>
<evidence type="ECO:0000313" key="7">
    <source>
        <dbReference type="Proteomes" id="UP000006310"/>
    </source>
</evidence>
<keyword evidence="7" id="KW-1185">Reference proteome</keyword>
<reference evidence="7" key="2">
    <citation type="submission" date="2012-08" db="EMBL/GenBank/DDBJ databases">
        <title>Genome sequence of Kazachstania naganishii.</title>
        <authorList>
            <person name="Gordon J.L."/>
            <person name="Armisen D."/>
            <person name="Proux-Wera E."/>
            <person name="OhEigeartaigh S.S."/>
            <person name="Byrne K.P."/>
            <person name="Wolfe K.H."/>
        </authorList>
    </citation>
    <scope>NUCLEOTIDE SEQUENCE [LARGE SCALE GENOMIC DNA]</scope>
    <source>
        <strain evidence="7">ATCC MYA-139 / BCRC 22969 / CBS 8797 / CCRC 22969 / KCTC 17520 / NBRC 10181 / NCYC 3082</strain>
    </source>
</reference>
<organism evidence="6 7">
    <name type="scientific">Huiozyma naganishii (strain ATCC MYA-139 / BCRC 22969 / CBS 8797 / KCTC 17520 / NBRC 10181 / NCYC 3082 / Yp74L-3)</name>
    <name type="common">Yeast</name>
    <name type="synonym">Kazachstania naganishii</name>
    <dbReference type="NCBI Taxonomy" id="1071383"/>
    <lineage>
        <taxon>Eukaryota</taxon>
        <taxon>Fungi</taxon>
        <taxon>Dikarya</taxon>
        <taxon>Ascomycota</taxon>
        <taxon>Saccharomycotina</taxon>
        <taxon>Saccharomycetes</taxon>
        <taxon>Saccharomycetales</taxon>
        <taxon>Saccharomycetaceae</taxon>
        <taxon>Huiozyma</taxon>
    </lineage>
</organism>
<keyword evidence="1 3" id="KW-0479">Metal-binding</keyword>
<evidence type="ECO:0000256" key="4">
    <source>
        <dbReference type="SAM" id="MobiDB-lite"/>
    </source>
</evidence>
<dbReference type="PROSITE" id="PS00478">
    <property type="entry name" value="LIM_DOMAIN_1"/>
    <property type="match status" value="1"/>
</dbReference>
<feature type="compositionally biased region" description="Low complexity" evidence="4">
    <location>
        <begin position="39"/>
        <end position="48"/>
    </location>
</feature>
<dbReference type="GO" id="GO:0030695">
    <property type="term" value="F:GTPase regulator activity"/>
    <property type="evidence" value="ECO:0007669"/>
    <property type="project" value="UniProtKB-ARBA"/>
</dbReference>
<dbReference type="PROSITE" id="PS50023">
    <property type="entry name" value="LIM_DOMAIN_2"/>
    <property type="match status" value="1"/>
</dbReference>
<dbReference type="CDD" id="cd08368">
    <property type="entry name" value="LIM"/>
    <property type="match status" value="1"/>
</dbReference>
<dbReference type="GeneID" id="34528595"/>
<accession>J7S3U2</accession>
<dbReference type="Pfam" id="PF00412">
    <property type="entry name" value="LIM"/>
    <property type="match status" value="2"/>
</dbReference>
<dbReference type="OrthoDB" id="4066462at2759"/>
<keyword evidence="2 3" id="KW-0862">Zinc</keyword>
<protein>
    <recommendedName>
        <fullName evidence="5">LIM zinc-binding domain-containing protein</fullName>
    </recommendedName>
</protein>
<dbReference type="STRING" id="1071383.J7S3U2"/>
<evidence type="ECO:0000313" key="6">
    <source>
        <dbReference type="EMBL" id="CCK72822.1"/>
    </source>
</evidence>
<gene>
    <name evidence="6" type="primary">KNAG0L02040</name>
    <name evidence="6" type="ordered locus">KNAG_0L02040</name>
</gene>
<feature type="region of interest" description="Disordered" evidence="4">
    <location>
        <begin position="26"/>
        <end position="104"/>
    </location>
</feature>